<evidence type="ECO:0000256" key="14">
    <source>
        <dbReference type="ARBA" id="ARBA00030047"/>
    </source>
</evidence>
<reference evidence="26 27" key="2">
    <citation type="journal article" date="2014" name="Virology">
        <title>A single viral gene determines lethal cross-species neurovirulence of baboon herpesvirus HVP2.</title>
        <authorList>
            <person name="Black D."/>
            <person name="Ohsawa K."/>
            <person name="Tyler S."/>
            <person name="Maxwell L."/>
            <person name="Eberle R."/>
        </authorList>
    </citation>
    <scope>NUCLEOTIDE SEQUENCE [LARGE SCALE GENOMIC DNA]</scope>
    <source>
        <strain evidence="21">A951</strain>
        <strain evidence="20">OU2-5</strain>
        <strain evidence="23">OU4-2</strain>
        <strain evidence="22">OU4-8</strain>
    </source>
</reference>
<evidence type="ECO:0000256" key="17">
    <source>
        <dbReference type="ARBA" id="ARBA00031504"/>
    </source>
</evidence>
<feature type="region of interest" description="Disordered" evidence="19">
    <location>
        <begin position="37"/>
        <end position="78"/>
    </location>
</feature>
<keyword evidence="13" id="KW-0899">Viral immunoevasion</keyword>
<evidence type="ECO:0000313" key="27">
    <source>
        <dbReference type="Proteomes" id="UP000111502"/>
    </source>
</evidence>
<gene>
    <name evidence="25" type="primary">US11</name>
    <name evidence="20" type="synonym">US12</name>
</gene>
<accession>Q1MWN7</accession>
<evidence type="ECO:0000256" key="8">
    <source>
        <dbReference type="ARBA" id="ARBA00022560"/>
    </source>
</evidence>
<evidence type="ECO:0000313" key="23">
    <source>
        <dbReference type="EMBL" id="AHM96413.1"/>
    </source>
</evidence>
<dbReference type="EMBL" id="AB240053">
    <property type="protein sequence ID" value="BAE93893.1"/>
    <property type="molecule type" value="Genomic_DNA"/>
</dbReference>
<dbReference type="EMBL" id="AB240052">
    <property type="protein sequence ID" value="BAE93892.1"/>
    <property type="molecule type" value="Genomic_DNA"/>
</dbReference>
<evidence type="ECO:0000256" key="10">
    <source>
        <dbReference type="ARBA" id="ARBA00022581"/>
    </source>
</evidence>
<dbReference type="GO" id="GO:0030430">
    <property type="term" value="C:host cell cytoplasm"/>
    <property type="evidence" value="ECO:0007669"/>
    <property type="project" value="UniProtKB-SubCell"/>
</dbReference>
<evidence type="ECO:0000256" key="9">
    <source>
        <dbReference type="ARBA" id="ARBA00022562"/>
    </source>
</evidence>
<dbReference type="Proteomes" id="UP000111502">
    <property type="component" value="Segment"/>
</dbReference>
<dbReference type="Proteomes" id="UP000164290">
    <property type="component" value="Segment"/>
</dbReference>
<dbReference type="GO" id="GO:0042025">
    <property type="term" value="C:host cell nucleus"/>
    <property type="evidence" value="ECO:0007669"/>
    <property type="project" value="UniProtKB-SubCell"/>
</dbReference>
<organismHost>
    <name type="scientific">Macaca nemestrina</name>
    <name type="common">Pig-tailed macaque</name>
    <dbReference type="NCBI Taxonomy" id="9545"/>
</organismHost>
<evidence type="ECO:0000313" key="26">
    <source>
        <dbReference type="Proteomes" id="UP000097856"/>
    </source>
</evidence>
<evidence type="ECO:0000256" key="18">
    <source>
        <dbReference type="ARBA" id="ARBA00032521"/>
    </source>
</evidence>
<dbReference type="EMBL" id="KF908242">
    <property type="protein sequence ID" value="AHM96267.1"/>
    <property type="molecule type" value="Genomic_DNA"/>
</dbReference>
<dbReference type="EMBL" id="KF908244">
    <property type="protein sequence ID" value="AHM96413.1"/>
    <property type="molecule type" value="Genomic_DNA"/>
</dbReference>
<dbReference type="Proteomes" id="UP000171164">
    <property type="component" value="Segment"/>
</dbReference>
<evidence type="ECO:0000256" key="1">
    <source>
        <dbReference type="ARBA" id="ARBA00002761"/>
    </source>
</evidence>
<dbReference type="InterPro" id="IPR008026">
    <property type="entry name" value="Herpes_ICP47"/>
</dbReference>
<evidence type="ECO:0000313" key="24">
    <source>
        <dbReference type="EMBL" id="BAE93892.1"/>
    </source>
</evidence>
<evidence type="ECO:0000256" key="12">
    <source>
        <dbReference type="ARBA" id="ARBA00023200"/>
    </source>
</evidence>
<comment type="subunit">
    <text evidence="5">Interacts with host TAP1 and TAP2; these interactions inhibit the loading of peptides onto MHC class I molecules.</text>
</comment>
<organismHost>
    <name type="scientific">Homo sapiens</name>
    <name type="common">Human</name>
    <dbReference type="NCBI Taxonomy" id="9606"/>
</organismHost>
<keyword evidence="12" id="KW-1035">Host cytoplasm</keyword>
<keyword evidence="10" id="KW-0945">Host-virus interaction</keyword>
<dbReference type="Pfam" id="PF05363">
    <property type="entry name" value="Herpes_US12"/>
    <property type="match status" value="1"/>
</dbReference>
<keyword evidence="9" id="KW-1048">Host nucleus</keyword>
<comment type="similarity">
    <text evidence="4">Belongs to the herpesviridae US12 family.</text>
</comment>
<evidence type="ECO:0000256" key="2">
    <source>
        <dbReference type="ARBA" id="ARBA00004147"/>
    </source>
</evidence>
<organism evidence="25">
    <name type="scientific">Cercopithecine herpesvirus 16</name>
    <name type="common">CeHV-16</name>
    <name type="synonym">Herpesvirus papio 2</name>
    <dbReference type="NCBI Taxonomy" id="340907"/>
    <lineage>
        <taxon>Viruses</taxon>
        <taxon>Duplodnaviria</taxon>
        <taxon>Heunggongvirae</taxon>
        <taxon>Peploviricota</taxon>
        <taxon>Herviviricetes</taxon>
        <taxon>Herpesvirales</taxon>
        <taxon>Orthoherpesviridae</taxon>
        <taxon>Alphaherpesvirinae</taxon>
        <taxon>Simplexvirus</taxon>
        <taxon>Simplexvirus papiinealpha2</taxon>
    </lineage>
</organism>
<evidence type="ECO:0000256" key="6">
    <source>
        <dbReference type="ARBA" id="ARBA00021711"/>
    </source>
</evidence>
<organismHost>
    <name type="scientific">Macaca fascicularis</name>
    <name type="common">Crab-eating macaque</name>
    <name type="synonym">Cynomolgus monkey</name>
    <dbReference type="NCBI Taxonomy" id="9541"/>
</organismHost>
<keyword evidence="11" id="KW-1107">Inhibition of host TAP by virus</keyword>
<organismHost>
    <name type="scientific">Macaca leonina</name>
    <name type="common">Northern pig-tailed macaque</name>
    <name type="synonym">Macaca nemestrina leonina</name>
    <dbReference type="NCBI Taxonomy" id="90387"/>
</organismHost>
<proteinExistence type="inferred from homology"/>
<evidence type="ECO:0000256" key="7">
    <source>
        <dbReference type="ARBA" id="ARBA00022518"/>
    </source>
</evidence>
<dbReference type="Proteomes" id="UP000097856">
    <property type="component" value="Segment"/>
</dbReference>
<reference evidence="25" key="1">
    <citation type="submission" date="2005-11" db="EMBL/GenBank/DDBJ databases">
        <title>Genomic differences of CeHV-16.</title>
        <authorList>
            <person name="Rogers K.M."/>
            <person name="Ohsawa K."/>
            <person name="Eberle R."/>
        </authorList>
    </citation>
    <scope>NUCLEOTIDE SEQUENCE</scope>
    <source>
        <strain evidence="24">OU2-5</strain>
        <strain evidence="25">OU4-8</strain>
    </source>
</reference>
<comment type="function">
    <text evidence="1">Plays a role in the inhibition of host immune response. Binds specifically to transporters associated with antigen processing (TAP), thereby blocking peptide-binding and translocation by TAP as well as subsequent loading of peptides onto MHC class I molecules. Empty MHC I molecules are retained in the endoplasmic reticulum and ultimately directed to proteasomal degradation. In consequence, infected cells are masked for immune recognition by cytotoxic T-lymphocytes.</text>
</comment>
<keyword evidence="8" id="KW-1080">Inhibition of host adaptive immune response by virus</keyword>
<evidence type="ECO:0000313" key="25">
    <source>
        <dbReference type="EMBL" id="BAE93893.1"/>
    </source>
</evidence>
<dbReference type="EMBL" id="KF908243">
    <property type="protein sequence ID" value="AHM96340.1"/>
    <property type="molecule type" value="Genomic_DNA"/>
</dbReference>
<evidence type="ECO:0000256" key="11">
    <source>
        <dbReference type="ARBA" id="ARBA00022718"/>
    </source>
</evidence>
<evidence type="ECO:0000313" key="21">
    <source>
        <dbReference type="EMBL" id="AHM96267.1"/>
    </source>
</evidence>
<feature type="compositionally biased region" description="Basic and acidic residues" evidence="19">
    <location>
        <begin position="37"/>
        <end position="50"/>
    </location>
</feature>
<evidence type="ECO:0000256" key="5">
    <source>
        <dbReference type="ARBA" id="ARBA00011403"/>
    </source>
</evidence>
<evidence type="ECO:0000256" key="4">
    <source>
        <dbReference type="ARBA" id="ARBA00007036"/>
    </source>
</evidence>
<evidence type="ECO:0000313" key="20">
    <source>
        <dbReference type="EMBL" id="AHM96194.1"/>
    </source>
</evidence>
<dbReference type="GO" id="GO:0039588">
    <property type="term" value="P:symbiont-mediated suppression of host antigen processing and presentation"/>
    <property type="evidence" value="ECO:0007669"/>
    <property type="project" value="UniProtKB-KW"/>
</dbReference>
<protein>
    <recommendedName>
        <fullName evidence="6">ICP47 protein</fullName>
    </recommendedName>
    <alternativeName>
        <fullName evidence="17">Immediate-early protein IE12</fullName>
    </alternativeName>
    <alternativeName>
        <fullName evidence="15">Immediate-early-5</fullName>
    </alternativeName>
    <alternativeName>
        <fullName evidence="16">Infected cell protein 47</fullName>
    </alternativeName>
    <alternativeName>
        <fullName evidence="18">US12 protein</fullName>
    </alternativeName>
    <alternativeName>
        <fullName evidence="14">Vmw12</fullName>
    </alternativeName>
</protein>
<evidence type="ECO:0000256" key="3">
    <source>
        <dbReference type="ARBA" id="ARBA00004192"/>
    </source>
</evidence>
<sequence length="78" mass="8562">MSSLYLAEADAFLQSPHTRHRTCADLRRELDAYADEERREAAKAIAHPDRPLLAPPSAPPDRSRPAPREAAHPPAASP</sequence>
<evidence type="ECO:0000256" key="13">
    <source>
        <dbReference type="ARBA" id="ARBA00023280"/>
    </source>
</evidence>
<organismHost>
    <name type="scientific">Macaca mulatta</name>
    <name type="common">Rhesus macaque</name>
    <dbReference type="NCBI Taxonomy" id="9544"/>
</organismHost>
<feature type="compositionally biased region" description="Basic and acidic residues" evidence="19">
    <location>
        <begin position="61"/>
        <end position="71"/>
    </location>
</feature>
<keyword evidence="7" id="KW-0244">Early protein</keyword>
<evidence type="ECO:0000313" key="22">
    <source>
        <dbReference type="EMBL" id="AHM96340.1"/>
    </source>
</evidence>
<evidence type="ECO:0000256" key="15">
    <source>
        <dbReference type="ARBA" id="ARBA00030443"/>
    </source>
</evidence>
<dbReference type="EMBL" id="KF908241">
    <property type="protein sequence ID" value="AHM96194.1"/>
    <property type="molecule type" value="Genomic_DNA"/>
</dbReference>
<evidence type="ECO:0000256" key="16">
    <source>
        <dbReference type="ARBA" id="ARBA00031342"/>
    </source>
</evidence>
<name>Q1MWN7_CHV16</name>
<comment type="subcellular location">
    <subcellularLocation>
        <location evidence="3">Host cytoplasm</location>
    </subcellularLocation>
    <subcellularLocation>
        <location evidence="2">Host nucleus</location>
    </subcellularLocation>
</comment>
<evidence type="ECO:0000256" key="19">
    <source>
        <dbReference type="SAM" id="MobiDB-lite"/>
    </source>
</evidence>